<keyword evidence="3 13" id="KW-0646">Protease inhibitor</keyword>
<evidence type="ECO:0000256" key="1">
    <source>
        <dbReference type="ARBA" id="ARBA00004613"/>
    </source>
</evidence>
<dbReference type="CDD" id="cd01327">
    <property type="entry name" value="KAZAL_PSTI"/>
    <property type="match status" value="1"/>
</dbReference>
<sequence length="79" mass="8391">MKIASIFLLSALALLSSSGNTNANFLGREAKCSNEVSGCSKIYNPVCGTDGVTYSNECMLCIENTKRQVPVLIQKSGPC</sequence>
<dbReference type="KEGG" id="vpc:102529489"/>
<feature type="domain" description="Kazal-like" evidence="11">
    <location>
        <begin position="26"/>
        <end position="79"/>
    </location>
</feature>
<dbReference type="PROSITE" id="PS51465">
    <property type="entry name" value="KAZAL_2"/>
    <property type="match status" value="1"/>
</dbReference>
<accession>A0A6I9I5X5</accession>
<dbReference type="GO" id="GO:0004867">
    <property type="term" value="F:serine-type endopeptidase inhibitor activity"/>
    <property type="evidence" value="ECO:0007669"/>
    <property type="project" value="UniProtKB-KW"/>
</dbReference>
<dbReference type="InterPro" id="IPR002350">
    <property type="entry name" value="Kazal_dom"/>
</dbReference>
<keyword evidence="2" id="KW-0964">Secreted</keyword>
<feature type="signal peptide" evidence="10">
    <location>
        <begin position="1"/>
        <end position="23"/>
    </location>
</feature>
<evidence type="ECO:0000256" key="3">
    <source>
        <dbReference type="ARBA" id="ARBA00022690"/>
    </source>
</evidence>
<evidence type="ECO:0000256" key="6">
    <source>
        <dbReference type="ARBA" id="ARBA00037363"/>
    </source>
</evidence>
<proteinExistence type="predicted"/>
<keyword evidence="12" id="KW-1185">Reference proteome</keyword>
<organism evidence="12 13">
    <name type="scientific">Vicugna pacos</name>
    <name type="common">Alpaca</name>
    <name type="synonym">Lama pacos</name>
    <dbReference type="NCBI Taxonomy" id="30538"/>
    <lineage>
        <taxon>Eukaryota</taxon>
        <taxon>Metazoa</taxon>
        <taxon>Chordata</taxon>
        <taxon>Craniata</taxon>
        <taxon>Vertebrata</taxon>
        <taxon>Euteleostomi</taxon>
        <taxon>Mammalia</taxon>
        <taxon>Eutheria</taxon>
        <taxon>Laurasiatheria</taxon>
        <taxon>Artiodactyla</taxon>
        <taxon>Tylopoda</taxon>
        <taxon>Camelidae</taxon>
        <taxon>Vicugna</taxon>
    </lineage>
</organism>
<protein>
    <recommendedName>
        <fullName evidence="7">Serine protease inhibitor Kazal-type 1</fullName>
    </recommendedName>
    <alternativeName>
        <fullName evidence="8">Pancreatic secretory trypsin inhibitor</fullName>
    </alternativeName>
</protein>
<dbReference type="InParanoid" id="A0A6I9I5X5"/>
<dbReference type="InterPro" id="IPR036058">
    <property type="entry name" value="Kazal_dom_sf"/>
</dbReference>
<dbReference type="FunFam" id="3.30.60.30:FF:000031">
    <property type="entry name" value="Serine protease inhibitor Kazal-type 2"/>
    <property type="match status" value="1"/>
</dbReference>
<evidence type="ECO:0000256" key="8">
    <source>
        <dbReference type="ARBA" id="ARBA00041915"/>
    </source>
</evidence>
<evidence type="ECO:0000256" key="4">
    <source>
        <dbReference type="ARBA" id="ARBA00022900"/>
    </source>
</evidence>
<dbReference type="PROSITE" id="PS00282">
    <property type="entry name" value="KAZAL_1"/>
    <property type="match status" value="1"/>
</dbReference>
<comment type="subcellular location">
    <subcellularLocation>
        <location evidence="1">Secreted</location>
    </subcellularLocation>
</comment>
<evidence type="ECO:0000256" key="10">
    <source>
        <dbReference type="SAM" id="SignalP"/>
    </source>
</evidence>
<evidence type="ECO:0000313" key="12">
    <source>
        <dbReference type="Proteomes" id="UP001652581"/>
    </source>
</evidence>
<keyword evidence="5" id="KW-1015">Disulfide bond</keyword>
<evidence type="ECO:0000256" key="2">
    <source>
        <dbReference type="ARBA" id="ARBA00022525"/>
    </source>
</evidence>
<dbReference type="FunCoup" id="A0A6I9I5X5">
    <property type="interactions" value="19"/>
</dbReference>
<dbReference type="SMART" id="SM00280">
    <property type="entry name" value="KAZAL"/>
    <property type="match status" value="1"/>
</dbReference>
<evidence type="ECO:0000256" key="5">
    <source>
        <dbReference type="ARBA" id="ARBA00023157"/>
    </source>
</evidence>
<dbReference type="PANTHER" id="PTHR21312:SF27">
    <property type="entry name" value="SERINE PROTEASE INHIBITOR KAZAL-TYPE 1"/>
    <property type="match status" value="1"/>
</dbReference>
<dbReference type="AlphaFoldDB" id="A0A6I9I5X5"/>
<evidence type="ECO:0000259" key="11">
    <source>
        <dbReference type="PROSITE" id="PS51465"/>
    </source>
</evidence>
<dbReference type="OMA" id="REAKCNN"/>
<dbReference type="GeneID" id="102529489"/>
<comment type="function">
    <text evidence="9">Serine protease inhibitor which exhibits anti-trypsin activity. In the pancreas, protects against trypsin-catalyzed premature activation of zymogens.</text>
</comment>
<evidence type="ECO:0000256" key="9">
    <source>
        <dbReference type="ARBA" id="ARBA00046050"/>
    </source>
</evidence>
<feature type="chain" id="PRO_5027074944" description="Serine protease inhibitor Kazal-type 1" evidence="10">
    <location>
        <begin position="24"/>
        <end position="79"/>
    </location>
</feature>
<dbReference type="CTD" id="6690"/>
<evidence type="ECO:0000313" key="13">
    <source>
        <dbReference type="RefSeq" id="XP_006204537.1"/>
    </source>
</evidence>
<dbReference type="RefSeq" id="XP_006204537.1">
    <property type="nucleotide sequence ID" value="XM_006204475.4"/>
</dbReference>
<dbReference type="Proteomes" id="UP001652581">
    <property type="component" value="Chromosome 3"/>
</dbReference>
<dbReference type="GO" id="GO:0005576">
    <property type="term" value="C:extracellular region"/>
    <property type="evidence" value="ECO:0007669"/>
    <property type="project" value="UniProtKB-SubCell"/>
</dbReference>
<keyword evidence="4 13" id="KW-0722">Serine protease inhibitor</keyword>
<evidence type="ECO:0000256" key="7">
    <source>
        <dbReference type="ARBA" id="ARBA00039254"/>
    </source>
</evidence>
<comment type="function">
    <text evidence="6">In the male reproductive tract, binds to sperm heads where it modulates sperm capacitance by inhibiting calcium uptake and nitrogen oxide (NO) production.</text>
</comment>
<dbReference type="SUPFAM" id="SSF100895">
    <property type="entry name" value="Kazal-type serine protease inhibitors"/>
    <property type="match status" value="1"/>
</dbReference>
<dbReference type="Pfam" id="PF00050">
    <property type="entry name" value="Kazal_1"/>
    <property type="match status" value="1"/>
</dbReference>
<gene>
    <name evidence="13" type="primary">SPINK1</name>
</gene>
<dbReference type="PRINTS" id="PR00290">
    <property type="entry name" value="KAZALINHBTR"/>
</dbReference>
<name>A0A6I9I5X5_VICPA</name>
<dbReference type="OrthoDB" id="126772at2759"/>
<reference evidence="13" key="1">
    <citation type="submission" date="2025-08" db="UniProtKB">
        <authorList>
            <consortium name="RefSeq"/>
        </authorList>
    </citation>
    <scope>IDENTIFICATION</scope>
</reference>
<dbReference type="PANTHER" id="PTHR21312">
    <property type="entry name" value="SERINE PROTEASE INHIBITOR"/>
    <property type="match status" value="1"/>
</dbReference>
<keyword evidence="10" id="KW-0732">Signal</keyword>
<dbReference type="Gene3D" id="3.30.60.30">
    <property type="match status" value="1"/>
</dbReference>
<dbReference type="InterPro" id="IPR001239">
    <property type="entry name" value="Prot_inh_Kazal-m"/>
</dbReference>